<evidence type="ECO:0000256" key="2">
    <source>
        <dbReference type="SAM" id="Phobius"/>
    </source>
</evidence>
<protein>
    <submittedName>
        <fullName evidence="3">Uncharacterized protein</fullName>
    </submittedName>
</protein>
<keyword evidence="4" id="KW-1185">Reference proteome</keyword>
<organism evidence="3 4">
    <name type="scientific">Adlercreutzia caecimuris B7</name>
    <dbReference type="NCBI Taxonomy" id="1235794"/>
    <lineage>
        <taxon>Bacteria</taxon>
        <taxon>Bacillati</taxon>
        <taxon>Actinomycetota</taxon>
        <taxon>Coriobacteriia</taxon>
        <taxon>Eggerthellales</taxon>
        <taxon>Eggerthellaceae</taxon>
        <taxon>Adlercreutzia</taxon>
    </lineage>
</organism>
<proteinExistence type="predicted"/>
<dbReference type="EMBL" id="ASSY01000010">
    <property type="protein sequence ID" value="EOS49907.1"/>
    <property type="molecule type" value="Genomic_DNA"/>
</dbReference>
<comment type="caution">
    <text evidence="3">The sequence shown here is derived from an EMBL/GenBank/DDBJ whole genome shotgun (WGS) entry which is preliminary data.</text>
</comment>
<keyword evidence="2" id="KW-1133">Transmembrane helix</keyword>
<evidence type="ECO:0000256" key="1">
    <source>
        <dbReference type="SAM" id="MobiDB-lite"/>
    </source>
</evidence>
<name>R9L2D4_9ACTN</name>
<dbReference type="eggNOG" id="ENOG5032CWU">
    <property type="taxonomic scope" value="Bacteria"/>
</dbReference>
<reference evidence="3 4" key="1">
    <citation type="submission" date="2013-04" db="EMBL/GenBank/DDBJ databases">
        <title>The Genome Sequence of Enterorhabdus caecimuris B7.</title>
        <authorList>
            <consortium name="The Broad Institute Genomics Platform"/>
            <consortium name="The Broad Institute Genome Sequencing Center for Infectious Disease"/>
            <person name="Earl A."/>
            <person name="Xavier R."/>
            <person name="Elson C."/>
            <person name="Duck W."/>
            <person name="Walker B."/>
            <person name="Young S."/>
            <person name="Zeng Q."/>
            <person name="Gargeya S."/>
            <person name="Fitzgerald M."/>
            <person name="Haas B."/>
            <person name="Abouelleil A."/>
            <person name="Allen A.W."/>
            <person name="Alvarado L."/>
            <person name="Arachchi H.M."/>
            <person name="Berlin A.M."/>
            <person name="Chapman S.B."/>
            <person name="Gainer-Dewar J."/>
            <person name="Goldberg J."/>
            <person name="Griggs A."/>
            <person name="Gujja S."/>
            <person name="Hansen M."/>
            <person name="Howarth C."/>
            <person name="Imamovic A."/>
            <person name="Ireland A."/>
            <person name="Larimer J."/>
            <person name="McCowan C."/>
            <person name="Murphy C."/>
            <person name="Pearson M."/>
            <person name="Poon T.W."/>
            <person name="Priest M."/>
            <person name="Roberts A."/>
            <person name="Saif S."/>
            <person name="Shea T."/>
            <person name="Sisk P."/>
            <person name="Sykes S."/>
            <person name="Wortman J."/>
            <person name="Nusbaum C."/>
            <person name="Birren B."/>
        </authorList>
    </citation>
    <scope>NUCLEOTIDE SEQUENCE [LARGE SCALE GENOMIC DNA]</scope>
    <source>
        <strain evidence="3 4">B7</strain>
    </source>
</reference>
<accession>R9L2D4</accession>
<dbReference type="HOGENOM" id="CLU_2537250_0_0_11"/>
<feature type="compositionally biased region" description="Basic residues" evidence="1">
    <location>
        <begin position="1"/>
        <end position="10"/>
    </location>
</feature>
<keyword evidence="2" id="KW-0812">Transmembrane</keyword>
<feature type="transmembrane region" description="Helical" evidence="2">
    <location>
        <begin position="55"/>
        <end position="75"/>
    </location>
</feature>
<feature type="compositionally biased region" description="Polar residues" evidence="1">
    <location>
        <begin position="11"/>
        <end position="20"/>
    </location>
</feature>
<feature type="region of interest" description="Disordered" evidence="1">
    <location>
        <begin position="1"/>
        <end position="20"/>
    </location>
</feature>
<feature type="transmembrane region" description="Helical" evidence="2">
    <location>
        <begin position="27"/>
        <end position="49"/>
    </location>
</feature>
<evidence type="ECO:0000313" key="3">
    <source>
        <dbReference type="EMBL" id="EOS49907.1"/>
    </source>
</evidence>
<gene>
    <name evidence="3" type="ORF">C811_02372</name>
</gene>
<dbReference type="Proteomes" id="UP000014204">
    <property type="component" value="Unassembled WGS sequence"/>
</dbReference>
<dbReference type="AlphaFoldDB" id="R9L2D4"/>
<evidence type="ECO:0000313" key="4">
    <source>
        <dbReference type="Proteomes" id="UP000014204"/>
    </source>
</evidence>
<keyword evidence="2" id="KW-0472">Membrane</keyword>
<sequence length="83" mass="9114">MPRSDRKRRPMSTQPNKQSGNLTGAALYLRWLGILCAVMAAFCLGVFIIGYKDPSFGRVATFIALAVACPVLLWLSKRTAGRL</sequence>